<gene>
    <name evidence="1" type="ORF">GKIL_3405</name>
</gene>
<dbReference type="KEGG" id="glj:GKIL_3405"/>
<organism evidence="1 2">
    <name type="scientific">Gloeobacter kilaueensis (strain ATCC BAA-2537 / CCAP 1431/1 / ULC 316 / JS1)</name>
    <dbReference type="NCBI Taxonomy" id="1183438"/>
    <lineage>
        <taxon>Bacteria</taxon>
        <taxon>Bacillati</taxon>
        <taxon>Cyanobacteriota</taxon>
        <taxon>Cyanophyceae</taxon>
        <taxon>Gloeobacterales</taxon>
        <taxon>Gloeobacteraceae</taxon>
        <taxon>Gloeobacter</taxon>
    </lineage>
</organism>
<reference evidence="1 2" key="1">
    <citation type="journal article" date="2013" name="PLoS ONE">
        <title>Cultivation and Complete Genome Sequencing of Gloeobacter kilaueensis sp. nov., from a Lava Cave in Kilauea Caldera, Hawai'i.</title>
        <authorList>
            <person name="Saw J.H."/>
            <person name="Schatz M."/>
            <person name="Brown M.V."/>
            <person name="Kunkel D.D."/>
            <person name="Foster J.S."/>
            <person name="Shick H."/>
            <person name="Christensen S."/>
            <person name="Hou S."/>
            <person name="Wan X."/>
            <person name="Donachie S.P."/>
        </authorList>
    </citation>
    <scope>NUCLEOTIDE SEQUENCE [LARGE SCALE GENOMIC DNA]</scope>
    <source>
        <strain evidence="2">JS</strain>
    </source>
</reference>
<dbReference type="EMBL" id="CP003587">
    <property type="protein sequence ID" value="AGY59651.1"/>
    <property type="molecule type" value="Genomic_DNA"/>
</dbReference>
<proteinExistence type="predicted"/>
<evidence type="ECO:0008006" key="3">
    <source>
        <dbReference type="Google" id="ProtNLM"/>
    </source>
</evidence>
<keyword evidence="2" id="KW-1185">Reference proteome</keyword>
<evidence type="ECO:0000313" key="1">
    <source>
        <dbReference type="EMBL" id="AGY59651.1"/>
    </source>
</evidence>
<accession>U5QL37</accession>
<dbReference type="eggNOG" id="ENOG5031KAY">
    <property type="taxonomic scope" value="Bacteria"/>
</dbReference>
<dbReference type="Pfam" id="PF10847">
    <property type="entry name" value="DUF2656"/>
    <property type="match status" value="1"/>
</dbReference>
<dbReference type="HOGENOM" id="CLU_1684448_0_0_3"/>
<dbReference type="InterPro" id="IPR020325">
    <property type="entry name" value="Uncharacterised_16.1kDa"/>
</dbReference>
<protein>
    <recommendedName>
        <fullName evidence="3">DUF2656 domain-containing protein</fullName>
    </recommendedName>
</protein>
<dbReference type="Proteomes" id="UP000017396">
    <property type="component" value="Chromosome"/>
</dbReference>
<evidence type="ECO:0000313" key="2">
    <source>
        <dbReference type="Proteomes" id="UP000017396"/>
    </source>
</evidence>
<name>U5QL37_GLOK1</name>
<sequence>MVGEDLQGRMLLSHNFDLEPGGIPVLSSAQFASVFIDGLASQPGIRCRYLEDSPHWLVEVLFAADTHPPARVGELCAQALADRRQQQLPEGVAPPDILALGGLKTTPARSASPYSLQPGNWGVDVVETASAETFLLAIGWEATVARLPAEEVFQVVLPGK</sequence>
<dbReference type="STRING" id="1183438.GKIL_3405"/>
<dbReference type="AlphaFoldDB" id="U5QL37"/>